<reference evidence="1 2" key="1">
    <citation type="submission" date="2019-12" db="EMBL/GenBank/DDBJ databases">
        <title>Whole genome sequencing of endophytic Actinobacterium Micromonospora sp. MPMI6T.</title>
        <authorList>
            <person name="Evv R."/>
            <person name="Podile A.R."/>
        </authorList>
    </citation>
    <scope>NUCLEOTIDE SEQUENCE [LARGE SCALE GENOMIC DNA]</scope>
    <source>
        <strain evidence="1 2">MPMI6</strain>
    </source>
</reference>
<evidence type="ECO:0000313" key="2">
    <source>
        <dbReference type="Proteomes" id="UP000823521"/>
    </source>
</evidence>
<protein>
    <submittedName>
        <fullName evidence="1">Uncharacterized protein</fullName>
    </submittedName>
</protein>
<accession>A0ABS3VYQ7</accession>
<name>A0ABS3VYQ7_MICEH</name>
<comment type="caution">
    <text evidence="1">The sequence shown here is derived from an EMBL/GenBank/DDBJ whole genome shotgun (WGS) entry which is preliminary data.</text>
</comment>
<proteinExistence type="predicted"/>
<dbReference type="EMBL" id="WVUH01000334">
    <property type="protein sequence ID" value="MBO4209675.1"/>
    <property type="molecule type" value="Genomic_DNA"/>
</dbReference>
<evidence type="ECO:0000313" key="1">
    <source>
        <dbReference type="EMBL" id="MBO4209675.1"/>
    </source>
</evidence>
<organism evidence="1 2">
    <name type="scientific">Micromonospora echinofusca</name>
    <dbReference type="NCBI Taxonomy" id="47858"/>
    <lineage>
        <taxon>Bacteria</taxon>
        <taxon>Bacillati</taxon>
        <taxon>Actinomycetota</taxon>
        <taxon>Actinomycetes</taxon>
        <taxon>Micromonosporales</taxon>
        <taxon>Micromonosporaceae</taxon>
        <taxon>Micromonospora</taxon>
    </lineage>
</organism>
<sequence>MMAAFTTLWTQDVCRELRRHRAGERPPVAFSGVHQSLPRWSSVGVGDDVYALHVDRCVVYVLSRLRVVDKQRRDCCGAAPATWRDPAYPGHDAWAVLGAQGCGASPVHVDATPIRFDIAVPGELLSVLTWRNRRGDSRALKYVVDGRLERSVSLQGLYRLSDESAALLGALLDQAPTTAPAS</sequence>
<keyword evidence="2" id="KW-1185">Reference proteome</keyword>
<gene>
    <name evidence="1" type="ORF">GSF22_27330</name>
</gene>
<dbReference type="Proteomes" id="UP000823521">
    <property type="component" value="Unassembled WGS sequence"/>
</dbReference>